<proteinExistence type="predicted"/>
<dbReference type="Gene3D" id="3.30.110.20">
    <property type="entry name" value="Alba-like domain"/>
    <property type="match status" value="1"/>
</dbReference>
<comment type="caution">
    <text evidence="3">The sequence shown here is derived from an EMBL/GenBank/DDBJ whole genome shotgun (WGS) entry which is preliminary data.</text>
</comment>
<name>A0ABN9WJP8_9DINO</name>
<evidence type="ECO:0008006" key="5">
    <source>
        <dbReference type="Google" id="ProtNLM"/>
    </source>
</evidence>
<feature type="compositionally biased region" description="Gly residues" evidence="2">
    <location>
        <begin position="1"/>
        <end position="35"/>
    </location>
</feature>
<accession>A0ABN9WJP8</accession>
<organism evidence="3 4">
    <name type="scientific">Prorocentrum cordatum</name>
    <dbReference type="NCBI Taxonomy" id="2364126"/>
    <lineage>
        <taxon>Eukaryota</taxon>
        <taxon>Sar</taxon>
        <taxon>Alveolata</taxon>
        <taxon>Dinophyceae</taxon>
        <taxon>Prorocentrales</taxon>
        <taxon>Prorocentraceae</taxon>
        <taxon>Prorocentrum</taxon>
    </lineage>
</organism>
<gene>
    <name evidence="3" type="ORF">PCOR1329_LOCUS67541</name>
</gene>
<feature type="region of interest" description="Disordered" evidence="2">
    <location>
        <begin position="1"/>
        <end position="52"/>
    </location>
</feature>
<feature type="compositionally biased region" description="Low complexity" evidence="2">
    <location>
        <begin position="36"/>
        <end position="49"/>
    </location>
</feature>
<evidence type="ECO:0000256" key="1">
    <source>
        <dbReference type="ARBA" id="ARBA00022884"/>
    </source>
</evidence>
<evidence type="ECO:0000313" key="3">
    <source>
        <dbReference type="EMBL" id="CAK0886120.1"/>
    </source>
</evidence>
<sequence>MARGAGARGGGRGGRTAGRGGRGGSGGNGGGGRGQAGAPSQAGPGPAAQLPTTDANASIVSRVVEAKAYLESLAPFSDIHRALPGDIAAGDGHMAAYDGESCATALKSLGKYIAGGNLWWVDLTSSLNMSSVPVNVASVERLEQDLFSEPPTVFPDNITVGVYEPADPSQTFGRLMRISPEETHTGQHLAFTPEKFVVPERGAPSGRTTETSVLKLHVRPLPGATDTSAPELFAASDTNPGLLAGSLAKRIETDGSTVVSGMGSHAVSKVLKALLVAETYLERRGKLDGKTIAATVRNEGMGDSLTTMVPLWRPGRLLAAMRPPRGRRGPAAALAAGLAAGALAACRAGAALAVGGRVVAAAPRQWSPRCCRAAGAAGEAADNASAPASTGDSPAAAPGAGQVEAFLRLCAASDRGQAGGPALRLSLEAAVAELEASSHSASVSRSPLLEGSWRLVYASEDPTRCSPFFWALRRRLAGVEDPNPLGRLLFGGGDVLENALAFTDSVPIKSVGVATQQLQAGRLLNQVVLRVLGAGESKMTTTCSYEADPSLPGALLVTVETTQVLGATLGSELLDLIRFPSGELLGESARVQMQVTYLDDMLRIVRDVARPSACFAFAREPE</sequence>
<keyword evidence="4" id="KW-1185">Reference proteome</keyword>
<keyword evidence="1" id="KW-0694">RNA-binding</keyword>
<evidence type="ECO:0000313" key="4">
    <source>
        <dbReference type="Proteomes" id="UP001189429"/>
    </source>
</evidence>
<protein>
    <recommendedName>
        <fullName evidence="5">Plastid lipid-associated protein/fibrillin conserved domain-containing protein</fullName>
    </recommendedName>
</protein>
<dbReference type="InterPro" id="IPR036882">
    <property type="entry name" value="Alba-like_dom_sf"/>
</dbReference>
<reference evidence="3" key="1">
    <citation type="submission" date="2023-10" db="EMBL/GenBank/DDBJ databases">
        <authorList>
            <person name="Chen Y."/>
            <person name="Shah S."/>
            <person name="Dougan E. K."/>
            <person name="Thang M."/>
            <person name="Chan C."/>
        </authorList>
    </citation>
    <scope>NUCLEOTIDE SEQUENCE [LARGE SCALE GENOMIC DNA]</scope>
</reference>
<evidence type="ECO:0000256" key="2">
    <source>
        <dbReference type="SAM" id="MobiDB-lite"/>
    </source>
</evidence>
<dbReference type="Proteomes" id="UP001189429">
    <property type="component" value="Unassembled WGS sequence"/>
</dbReference>
<dbReference type="EMBL" id="CAUYUJ010018760">
    <property type="protein sequence ID" value="CAK0886120.1"/>
    <property type="molecule type" value="Genomic_DNA"/>
</dbReference>